<reference evidence="9" key="3">
    <citation type="submission" date="2020-10" db="UniProtKB">
        <authorList>
            <consortium name="WormBaseParasite"/>
        </authorList>
    </citation>
    <scope>IDENTIFICATION</scope>
</reference>
<dbReference type="PANTHER" id="PTHR21286:SF0">
    <property type="entry name" value="NUCLEAR PORE COMPLEX PROTEIN NUP160"/>
    <property type="match status" value="1"/>
</dbReference>
<feature type="domain" description="NUP160 C-terminal TPR" evidence="5">
    <location>
        <begin position="1220"/>
        <end position="1296"/>
    </location>
</feature>
<dbReference type="Pfam" id="PF11715">
    <property type="entry name" value="Beta-prop_Nup120_160"/>
    <property type="match status" value="1"/>
</dbReference>
<evidence type="ECO:0000313" key="9">
    <source>
        <dbReference type="WBParaSite" id="EgrG_000957400"/>
    </source>
</evidence>
<dbReference type="InterPro" id="IPR059141">
    <property type="entry name" value="Beta-prop_Nup120_160"/>
</dbReference>
<protein>
    <submittedName>
        <fullName evidence="7 9">Nuclear pore complex protein Nup160</fullName>
    </submittedName>
</protein>
<reference evidence="7" key="2">
    <citation type="submission" date="2014-06" db="EMBL/GenBank/DDBJ databases">
        <authorList>
            <person name="Aslett M."/>
        </authorList>
    </citation>
    <scope>NUCLEOTIDE SEQUENCE</scope>
</reference>
<dbReference type="InterPro" id="IPR056536">
    <property type="entry name" value="TPR_NUP160_C"/>
</dbReference>
<comment type="subcellular location">
    <subcellularLocation>
        <location evidence="1">Nucleus</location>
    </subcellularLocation>
</comment>
<dbReference type="EMBL" id="LK028577">
    <property type="protein sequence ID" value="CDS16867.1"/>
    <property type="molecule type" value="Genomic_DNA"/>
</dbReference>
<dbReference type="InterPro" id="IPR021717">
    <property type="entry name" value="Nucleoporin_Nup160"/>
</dbReference>
<dbReference type="Pfam" id="PF23354">
    <property type="entry name" value="TPR_NUP160_120_M"/>
    <property type="match status" value="1"/>
</dbReference>
<sequence length="1541" mass="172205">MQVLPMVSRFSNLWPGIIPSFLNKQDSGNLESPVSIAFLSDMTANPILICVCKDHYLRAWDLEHCQCVSTIDLLKCLSTFSSCFDTFTVTKQRTLAFAPGANHCVKTSKNFALIYLELLPTKRFPLPPIQMTYWIWVRLDNYENKVAFDVVRVEPMKQMANPQASFAPAVCSLVDFAPFLSHDVSCAPDVSMGVNSIGVKLPILSVWSIVDVPNEEGSIQSTLQLNKYDSDGSQPSLISTSSLIGYANMQLWQEPLPPSIFIPQRGYNDELAMPSDIVEESFDLTAFMDFIFTPGRFAKVAIHDAFKSLKQSHHLPQECPPDDVVTTMRDEISHALISVFRPSLSVAEFRTLLMTFHQIIVDYHQRASEPLGLFCVKSNGDVVVVHRSGLSVARRLQSTEEGLLNSPFLDYCPTESDLETSALNQRVTKLRARERLVSCCRRIVKGLAQSQVWLEHERKICENLENFHHTETVLNQLLADLPANQLFDWEEDDVMEGMEDAFSWFLEFLFTPYPIEFTAAELGKEEEVEKDSVGNVSTHKSLYQPSHLLSFGSCLSAELLRQGVRQTANTSLRFCVAMHLLWRHCNHHSATSLGSSRIEDHLQQSYRCLAVIQWLTITRAASPSDQSFLSLVWTHLKILGMEDRSMDSVPRNVYQSTSNRMCFQFSGLSLLEELILSAPEIFSVFSGGIDEPSWRTHASIIIMALQKDLFPVLKNGETVAPLLKHLLLGARCKELLTLCKCLAPNAFGNIDLKGLPSVCRDGQIDGKSKPILRNGFWWPGDVNALHMCAFLALLWSGLTDEAVEQYIQGSLYLRRRLLSRLHPFSTEYSSDLAPDENIAAPCSLLEKLFPAEFALSTLLCFPTTIQDSRGLLSTPLLVDEVQIRYLIKAMPVLEQLDKSQHVIRLCEYALELIQKASSDACAAGLLDFGATGVKTSHIGLFPTSAVCTDDAEFLSLAQNLFELEAVLRTRIFRHELATGNVARAHALVISNPDKARQRDCLHLLITTLCDRGQTTELVNFEYGSLESELVSTLKSRARAADVLPKSVPRRQTLKESAAGQEENIFYAVLYAYYVRHSKFHSAVEVCFEQAVRLAEESALLPSTPFRLAKSDGPWGAGSWVLAVLQQQALCLSTCINTLELLPVQDQWIIRRDSKAAFLDDMRSSALTSDVSWAFDVEEEEDASENRPGERRNEEMLMVESISNSNNVIRHQAGDHRILQLTDLEHQYLVVRARLQLAQVSWEQGMLRVGNTSIHDLYSSLIATALYEEALQMLVAFNLNPSPLVTAIASRCVALAEHKQTTKDGFAPCLPALTNTTAPLNVERVLVTKSLATLSDYLGVAGDVMMEENRKSDLLDLYWSLLKVLLTSLDSRGVLVVGDKPRAKWDLGLLACRTILTGSLSQLSSIQLPCWLMQFLSSGPSGPIFPLLRLLFDHNQLREASRLANALLLTAIGPETGQCPALLKEVDLQQLQLNLCSAPERVASSSIYLPHSLLVRLLEALASVSHKSQAYYSMHAKLQSLMKEYYSTLVLVDGKRRPLQLH</sequence>
<proteinExistence type="predicted"/>
<dbReference type="GO" id="GO:0017056">
    <property type="term" value="F:structural constituent of nuclear pore"/>
    <property type="evidence" value="ECO:0007669"/>
    <property type="project" value="TreeGrafter"/>
</dbReference>
<evidence type="ECO:0000256" key="1">
    <source>
        <dbReference type="ARBA" id="ARBA00004123"/>
    </source>
</evidence>
<feature type="domain" description="NUP160 middle TPR" evidence="6">
    <location>
        <begin position="964"/>
        <end position="1140"/>
    </location>
</feature>
<keyword evidence="3" id="KW-0539">Nucleus</keyword>
<dbReference type="WBParaSite" id="EgrG_000957400">
    <property type="protein sequence ID" value="EgrG_000957400"/>
    <property type="gene ID" value="EgrG_000957400"/>
</dbReference>
<organism evidence="7">
    <name type="scientific">Echinococcus granulosus</name>
    <name type="common">Hydatid tapeworm</name>
    <dbReference type="NCBI Taxonomy" id="6210"/>
    <lineage>
        <taxon>Eukaryota</taxon>
        <taxon>Metazoa</taxon>
        <taxon>Spiralia</taxon>
        <taxon>Lophotrochozoa</taxon>
        <taxon>Platyhelminthes</taxon>
        <taxon>Cestoda</taxon>
        <taxon>Eucestoda</taxon>
        <taxon>Cyclophyllidea</taxon>
        <taxon>Taeniidae</taxon>
        <taxon>Echinococcus</taxon>
        <taxon>Echinococcus granulosus group</taxon>
    </lineage>
</organism>
<evidence type="ECO:0000256" key="2">
    <source>
        <dbReference type="ARBA" id="ARBA00022448"/>
    </source>
</evidence>
<evidence type="ECO:0000313" key="7">
    <source>
        <dbReference type="EMBL" id="CDS16867.1"/>
    </source>
</evidence>
<dbReference type="InterPro" id="IPR056535">
    <property type="entry name" value="TPR_NUP160_M"/>
</dbReference>
<evidence type="ECO:0000256" key="3">
    <source>
        <dbReference type="ARBA" id="ARBA00023242"/>
    </source>
</evidence>
<dbReference type="GO" id="GO:0005643">
    <property type="term" value="C:nuclear pore"/>
    <property type="evidence" value="ECO:0007669"/>
    <property type="project" value="UniProtKB-ARBA"/>
</dbReference>
<reference evidence="7 8" key="1">
    <citation type="journal article" date="2013" name="Nature">
        <title>The genomes of four tapeworm species reveal adaptations to parasitism.</title>
        <authorList>
            <person name="Tsai I.J."/>
            <person name="Zarowiecki M."/>
            <person name="Holroyd N."/>
            <person name="Garciarrubio A."/>
            <person name="Sanchez-Flores A."/>
            <person name="Brooks K.L."/>
            <person name="Tracey A."/>
            <person name="Bobes R.J."/>
            <person name="Fragoso G."/>
            <person name="Sciutto E."/>
            <person name="Aslett M."/>
            <person name="Beasley H."/>
            <person name="Bennett H.M."/>
            <person name="Cai J."/>
            <person name="Camicia F."/>
            <person name="Clark R."/>
            <person name="Cucher M."/>
            <person name="De Silva N."/>
            <person name="Day T.A."/>
            <person name="Deplazes P."/>
            <person name="Estrada K."/>
            <person name="Fernandez C."/>
            <person name="Holland P.W."/>
            <person name="Hou J."/>
            <person name="Hu S."/>
            <person name="Huckvale T."/>
            <person name="Hung S.S."/>
            <person name="Kamenetzky L."/>
            <person name="Keane J.A."/>
            <person name="Kiss F."/>
            <person name="Koziol U."/>
            <person name="Lambert O."/>
            <person name="Liu K."/>
            <person name="Luo X."/>
            <person name="Luo Y."/>
            <person name="Macchiaroli N."/>
            <person name="Nichol S."/>
            <person name="Paps J."/>
            <person name="Parkinson J."/>
            <person name="Pouchkina-Stantcheva N."/>
            <person name="Riddiford N."/>
            <person name="Rosenzvit M."/>
            <person name="Salinas G."/>
            <person name="Wasmuth J.D."/>
            <person name="Zamanian M."/>
            <person name="Zheng Y."/>
            <person name="Cai X."/>
            <person name="Soberon X."/>
            <person name="Olson P.D."/>
            <person name="Laclette J.P."/>
            <person name="Brehm K."/>
            <person name="Berriman M."/>
            <person name="Garciarrubio A."/>
            <person name="Bobes R.J."/>
            <person name="Fragoso G."/>
            <person name="Sanchez-Flores A."/>
            <person name="Estrada K."/>
            <person name="Cevallos M.A."/>
            <person name="Morett E."/>
            <person name="Gonzalez V."/>
            <person name="Portillo T."/>
            <person name="Ochoa-Leyva A."/>
            <person name="Jose M.V."/>
            <person name="Sciutto E."/>
            <person name="Landa A."/>
            <person name="Jimenez L."/>
            <person name="Valdes V."/>
            <person name="Carrero J.C."/>
            <person name="Larralde C."/>
            <person name="Morales-Montor J."/>
            <person name="Limon-Lason J."/>
            <person name="Soberon X."/>
            <person name="Laclette J.P."/>
        </authorList>
    </citation>
    <scope>NUCLEOTIDE SEQUENCE [LARGE SCALE GENOMIC DNA]</scope>
</reference>
<keyword evidence="2" id="KW-0813">Transport</keyword>
<dbReference type="PANTHER" id="PTHR21286">
    <property type="entry name" value="NUCLEAR PORE COMPLEX PROTEIN NUP160"/>
    <property type="match status" value="1"/>
</dbReference>
<dbReference type="Pfam" id="PF23347">
    <property type="entry name" value="TPR_Nup160_C"/>
    <property type="match status" value="1"/>
</dbReference>
<evidence type="ECO:0000259" key="6">
    <source>
        <dbReference type="Pfam" id="PF23354"/>
    </source>
</evidence>
<gene>
    <name evidence="7" type="ORF">EgrG_000957400</name>
</gene>
<evidence type="ECO:0000259" key="4">
    <source>
        <dbReference type="Pfam" id="PF11715"/>
    </source>
</evidence>
<dbReference type="OrthoDB" id="67716at2759"/>
<accession>A0A068WGR8</accession>
<evidence type="ECO:0000259" key="5">
    <source>
        <dbReference type="Pfam" id="PF23347"/>
    </source>
</evidence>
<name>A0A068WGR8_ECHGR</name>
<dbReference type="Proteomes" id="UP000492820">
    <property type="component" value="Unassembled WGS sequence"/>
</dbReference>
<evidence type="ECO:0000313" key="8">
    <source>
        <dbReference type="Proteomes" id="UP000492820"/>
    </source>
</evidence>
<feature type="domain" description="Nucleoporin Nup120/160 beta-propeller" evidence="4">
    <location>
        <begin position="8"/>
        <end position="400"/>
    </location>
</feature>